<dbReference type="OrthoDB" id="1366695at2"/>
<evidence type="ECO:0000313" key="4">
    <source>
        <dbReference type="Proteomes" id="UP000267585"/>
    </source>
</evidence>
<evidence type="ECO:0000259" key="2">
    <source>
        <dbReference type="PROSITE" id="PS50222"/>
    </source>
</evidence>
<evidence type="ECO:0000256" key="1">
    <source>
        <dbReference type="SAM" id="Phobius"/>
    </source>
</evidence>
<feature type="domain" description="EF-hand" evidence="2">
    <location>
        <begin position="266"/>
        <end position="280"/>
    </location>
</feature>
<proteinExistence type="predicted"/>
<keyword evidence="1" id="KW-0472">Membrane</keyword>
<dbReference type="PROSITE" id="PS50222">
    <property type="entry name" value="EF_HAND_2"/>
    <property type="match status" value="1"/>
</dbReference>
<feature type="transmembrane region" description="Helical" evidence="1">
    <location>
        <begin position="6"/>
        <end position="24"/>
    </location>
</feature>
<dbReference type="RefSeq" id="WP_126162137.1">
    <property type="nucleotide sequence ID" value="NZ_RQPJ01000003.1"/>
</dbReference>
<sequence length="280" mass="33197">MFNFFGNRELAIIFWLSVFLIFSLSRKKVRKSSVQLVKTFFHHKIIASILLMTIYVELLVIGLLELGFWEQALLKDTVLWPIIVGFPLLLKLDKISGEENYLKTIFFDGIKGIVLIEFIANFYNFSLFAELIIIPVMSIIVISQVYTKDNPKYKPVDKLFKNLVTGFGIIVFINTCIQIYNGFHEFANIFTLKTLLLPIILTIAFIPFLYLYSLWSLYEILLLRTGHRLDKFWDRLYLHWKFFSTFFLNHSKLRKFRRGMEFEQIHNQADIKKVFNEFDK</sequence>
<feature type="transmembrane region" description="Helical" evidence="1">
    <location>
        <begin position="195"/>
        <end position="218"/>
    </location>
</feature>
<dbReference type="Proteomes" id="UP000267585">
    <property type="component" value="Unassembled WGS sequence"/>
</dbReference>
<dbReference type="GO" id="GO:0005509">
    <property type="term" value="F:calcium ion binding"/>
    <property type="evidence" value="ECO:0007669"/>
    <property type="project" value="InterPro"/>
</dbReference>
<protein>
    <recommendedName>
        <fullName evidence="2">EF-hand domain-containing protein</fullName>
    </recommendedName>
</protein>
<accession>A0A430K532</accession>
<reference evidence="3 4" key="1">
    <citation type="submission" date="2018-11" db="EMBL/GenBank/DDBJ databases">
        <title>Arenibacter aquaticus sp.nov., a marine bacterium isolated from surface seawater in the South China Sea.</title>
        <authorList>
            <person name="Guo J."/>
            <person name="Sun J."/>
        </authorList>
    </citation>
    <scope>NUCLEOTIDE SEQUENCE [LARGE SCALE GENOMIC DNA]</scope>
    <source>
        <strain evidence="3 4">GUO666</strain>
    </source>
</reference>
<keyword evidence="4" id="KW-1185">Reference proteome</keyword>
<keyword evidence="1" id="KW-1133">Transmembrane helix</keyword>
<dbReference type="AlphaFoldDB" id="A0A430K532"/>
<comment type="caution">
    <text evidence="3">The sequence shown here is derived from an EMBL/GenBank/DDBJ whole genome shotgun (WGS) entry which is preliminary data.</text>
</comment>
<evidence type="ECO:0000313" key="3">
    <source>
        <dbReference type="EMBL" id="RTE54149.1"/>
    </source>
</evidence>
<dbReference type="InterPro" id="IPR002048">
    <property type="entry name" value="EF_hand_dom"/>
</dbReference>
<feature type="transmembrane region" description="Helical" evidence="1">
    <location>
        <begin position="45"/>
        <end position="66"/>
    </location>
</feature>
<dbReference type="EMBL" id="RQPJ01000003">
    <property type="protein sequence ID" value="RTE54149.1"/>
    <property type="molecule type" value="Genomic_DNA"/>
</dbReference>
<feature type="transmembrane region" description="Helical" evidence="1">
    <location>
        <begin position="159"/>
        <end position="183"/>
    </location>
</feature>
<gene>
    <name evidence="3" type="ORF">EHW67_09510</name>
</gene>
<name>A0A430K532_9FLAO</name>
<feature type="transmembrane region" description="Helical" evidence="1">
    <location>
        <begin position="126"/>
        <end position="147"/>
    </location>
</feature>
<organism evidence="3 4">
    <name type="scientific">Arenibacter aquaticus</name>
    <dbReference type="NCBI Taxonomy" id="2489054"/>
    <lineage>
        <taxon>Bacteria</taxon>
        <taxon>Pseudomonadati</taxon>
        <taxon>Bacteroidota</taxon>
        <taxon>Flavobacteriia</taxon>
        <taxon>Flavobacteriales</taxon>
        <taxon>Flavobacteriaceae</taxon>
        <taxon>Arenibacter</taxon>
    </lineage>
</organism>
<keyword evidence="1" id="KW-0812">Transmembrane</keyword>